<dbReference type="InterPro" id="IPR014001">
    <property type="entry name" value="Helicase_ATP-bd"/>
</dbReference>
<reference evidence="21" key="2">
    <citation type="submission" date="2020-02" db="EMBL/GenBank/DDBJ databases">
        <title>Esox lucius (northern pike) genome, fEsoLuc1, primary haplotype.</title>
        <authorList>
            <person name="Myers G."/>
            <person name="Karagic N."/>
            <person name="Meyer A."/>
            <person name="Pippel M."/>
            <person name="Reichard M."/>
            <person name="Winkler S."/>
            <person name="Tracey A."/>
            <person name="Sims Y."/>
            <person name="Howe K."/>
            <person name="Rhie A."/>
            <person name="Formenti G."/>
            <person name="Durbin R."/>
            <person name="Fedrigo O."/>
            <person name="Jarvis E.D."/>
        </authorList>
    </citation>
    <scope>NUCLEOTIDE SEQUENCE [LARGE SCALE GENOMIC DNA]</scope>
</reference>
<dbReference type="GO" id="GO:0007399">
    <property type="term" value="P:nervous system development"/>
    <property type="evidence" value="ECO:0007669"/>
    <property type="project" value="UniProtKB-ARBA"/>
</dbReference>
<gene>
    <name evidence="21" type="primary">SNRNP200</name>
</gene>
<evidence type="ECO:0000256" key="3">
    <source>
        <dbReference type="ARBA" id="ARBA00012552"/>
    </source>
</evidence>
<dbReference type="Pfam" id="PF23445">
    <property type="entry name" value="WHD_SNRNP200"/>
    <property type="match status" value="2"/>
</dbReference>
<evidence type="ECO:0000256" key="2">
    <source>
        <dbReference type="ARBA" id="ARBA00010140"/>
    </source>
</evidence>
<comment type="similarity">
    <text evidence="2">Belongs to the helicase family. SKI2 subfamily.</text>
</comment>
<reference evidence="21" key="4">
    <citation type="submission" date="2025-09" db="UniProtKB">
        <authorList>
            <consortium name="Ensembl"/>
        </authorList>
    </citation>
    <scope>IDENTIFICATION</scope>
</reference>
<dbReference type="InterPro" id="IPR004179">
    <property type="entry name" value="Sec63-dom"/>
</dbReference>
<dbReference type="GO" id="GO:0016787">
    <property type="term" value="F:hydrolase activity"/>
    <property type="evidence" value="ECO:0007669"/>
    <property type="project" value="UniProtKB-KW"/>
</dbReference>
<dbReference type="InterPro" id="IPR001650">
    <property type="entry name" value="Helicase_C-like"/>
</dbReference>
<evidence type="ECO:0000256" key="8">
    <source>
        <dbReference type="ARBA" id="ARBA00022801"/>
    </source>
</evidence>
<feature type="domain" description="Helicase C-terminal" evidence="20">
    <location>
        <begin position="1532"/>
        <end position="1730"/>
    </location>
</feature>
<dbReference type="InterPro" id="IPR036388">
    <property type="entry name" value="WH-like_DNA-bd_sf"/>
</dbReference>
<dbReference type="SMART" id="SM00490">
    <property type="entry name" value="HELICc"/>
    <property type="match status" value="2"/>
</dbReference>
<evidence type="ECO:0000256" key="17">
    <source>
        <dbReference type="ARBA" id="ARBA00077567"/>
    </source>
</evidence>
<feature type="region of interest" description="Disordered" evidence="18">
    <location>
        <begin position="208"/>
        <end position="235"/>
    </location>
</feature>
<comment type="subunit">
    <text evidence="15">Component of a core complex containing at least PRPF8, SNRNP200, EFTUD2 and SNRNP40. Component of the U5 snRNP and U4/U6-U5 tri-snRNP complexes, building blocks of the spliceosome. Component of the U4/U6-U5 tri-snRNP complex composed of the U4, U6 and U5 snRNAs and at least PRPF3, PRPF4, PRPF6, PRPF8, PRPF31, SNRNP200, TXNL4A, SNRNP40, DDX23, CD2BP2, PPIH, SNU13, EFTUD2, SART1 and USP39. Component of precatalytic, catalytic and postcatalytic spliceosomal complexes. Component of the minor spliceosome, which splices U12-type introns. Interacts with C9orf78; the interaction is direct and mutually exclusive with its interaction with WBP4. Interacts with WBP4; the interaction is mutually exclusive with its interaction with C9orf78. Interacts with PRPF8. Interacts with TSSC4; the interaction is direct, excludes recruitment of C9ORF78 and WBP4 to SNRNP200 and negatively regulates its RNA helicase activity.</text>
</comment>
<evidence type="ECO:0000256" key="11">
    <source>
        <dbReference type="ARBA" id="ARBA00023187"/>
    </source>
</evidence>
<dbReference type="FunFam" id="3.40.50.300:FF:003287">
    <property type="entry name" value="U5 small nuclear ribonucleoprotein 200 kDa helicase"/>
    <property type="match status" value="1"/>
</dbReference>
<evidence type="ECO:0000259" key="19">
    <source>
        <dbReference type="PROSITE" id="PS51192"/>
    </source>
</evidence>
<evidence type="ECO:0000256" key="4">
    <source>
        <dbReference type="ARBA" id="ARBA00022664"/>
    </source>
</evidence>
<keyword evidence="8" id="KW-0378">Hydrolase</keyword>
<keyword evidence="10" id="KW-0067">ATP-binding</keyword>
<dbReference type="OMA" id="MNPKEFN"/>
<evidence type="ECO:0000259" key="20">
    <source>
        <dbReference type="PROSITE" id="PS51194"/>
    </source>
</evidence>
<dbReference type="GO" id="GO:0003724">
    <property type="term" value="F:RNA helicase activity"/>
    <property type="evidence" value="ECO:0007669"/>
    <property type="project" value="UniProtKB-EC"/>
</dbReference>
<dbReference type="InterPro" id="IPR011545">
    <property type="entry name" value="DEAD/DEAH_box_helicase_dom"/>
</dbReference>
<evidence type="ECO:0000256" key="7">
    <source>
        <dbReference type="ARBA" id="ARBA00022741"/>
    </source>
</evidence>
<dbReference type="FunFam" id="2.60.40.150:FF:000004">
    <property type="entry name" value="RNA helicase, activating signal cointegrator 1"/>
    <property type="match status" value="1"/>
</dbReference>
<dbReference type="FunFam" id="3.40.50.300:FF:000254">
    <property type="entry name" value="U5 small nuclear ribonucleoprotein helicase"/>
    <property type="match status" value="1"/>
</dbReference>
<dbReference type="InParanoid" id="A0A3P8YSL3"/>
<evidence type="ECO:0000256" key="15">
    <source>
        <dbReference type="ARBA" id="ARBA00064629"/>
    </source>
</evidence>
<evidence type="ECO:0000256" key="18">
    <source>
        <dbReference type="SAM" id="MobiDB-lite"/>
    </source>
</evidence>
<keyword evidence="22" id="KW-1185">Reference proteome</keyword>
<dbReference type="GO" id="GO:0003676">
    <property type="term" value="F:nucleic acid binding"/>
    <property type="evidence" value="ECO:0007669"/>
    <property type="project" value="InterPro"/>
</dbReference>
<evidence type="ECO:0000256" key="16">
    <source>
        <dbReference type="ARBA" id="ARBA00075915"/>
    </source>
</evidence>
<dbReference type="Bgee" id="ENSELUG00000018948">
    <property type="expression patterns" value="Expressed in embryo and 15 other cell types or tissues"/>
</dbReference>
<protein>
    <recommendedName>
        <fullName evidence="13">U5 small nuclear ribonucleoprotein 200 kDa helicase</fullName>
        <ecNumber evidence="3">3.6.4.13</ecNumber>
    </recommendedName>
    <alternativeName>
        <fullName evidence="16">BRR2 homolog</fullName>
    </alternativeName>
    <alternativeName>
        <fullName evidence="17">U5 snRNP-specific 200 kDa protein</fullName>
    </alternativeName>
</protein>
<dbReference type="CDD" id="cd18019">
    <property type="entry name" value="DEXHc_Brr2_1"/>
    <property type="match status" value="1"/>
</dbReference>
<dbReference type="InterPro" id="IPR050474">
    <property type="entry name" value="Hel308_SKI2-like"/>
</dbReference>
<dbReference type="GeneTree" id="ENSGT00940000154966"/>
<dbReference type="EC" id="3.6.4.13" evidence="3"/>
<dbReference type="InterPro" id="IPR041094">
    <property type="entry name" value="Brr2_helicase_PWI"/>
</dbReference>
<evidence type="ECO:0000256" key="1">
    <source>
        <dbReference type="ARBA" id="ARBA00004123"/>
    </source>
</evidence>
<evidence type="ECO:0000313" key="21">
    <source>
        <dbReference type="Ensembl" id="ENSELUP00000019584.2"/>
    </source>
</evidence>
<dbReference type="SMART" id="SM00973">
    <property type="entry name" value="Sec63"/>
    <property type="match status" value="2"/>
</dbReference>
<dbReference type="InterPro" id="IPR014756">
    <property type="entry name" value="Ig_E-set"/>
</dbReference>
<dbReference type="Gene3D" id="1.10.150.20">
    <property type="entry name" value="5' to 3' exonuclease, C-terminal subdomain"/>
    <property type="match status" value="2"/>
</dbReference>
<reference evidence="21" key="3">
    <citation type="submission" date="2025-08" db="UniProtKB">
        <authorList>
            <consortium name="Ensembl"/>
        </authorList>
    </citation>
    <scope>IDENTIFICATION</scope>
</reference>
<dbReference type="PIRSF" id="PIRSF039073">
    <property type="entry name" value="BRR2"/>
    <property type="match status" value="1"/>
</dbReference>
<evidence type="ECO:0000256" key="12">
    <source>
        <dbReference type="ARBA" id="ARBA00023242"/>
    </source>
</evidence>
<dbReference type="GO" id="GO:0030532">
    <property type="term" value="C:small nuclear ribonucleoprotein complex"/>
    <property type="evidence" value="ECO:0007669"/>
    <property type="project" value="UniProtKB-ARBA"/>
</dbReference>
<evidence type="ECO:0000256" key="13">
    <source>
        <dbReference type="ARBA" id="ARBA00034541"/>
    </source>
</evidence>
<evidence type="ECO:0000256" key="10">
    <source>
        <dbReference type="ARBA" id="ARBA00022840"/>
    </source>
</evidence>
<keyword evidence="11" id="KW-0508">mRNA splicing</keyword>
<comment type="subcellular location">
    <subcellularLocation>
        <location evidence="1">Nucleus</location>
    </subcellularLocation>
</comment>
<feature type="domain" description="Helicase ATP-binding" evidence="19">
    <location>
        <begin position="1322"/>
        <end position="1499"/>
    </location>
</feature>
<dbReference type="FunFam" id="3.40.50.300:FF:000062">
    <property type="entry name" value="U5 small nuclear ribonucleoprotein helicase"/>
    <property type="match status" value="1"/>
</dbReference>
<dbReference type="Pfam" id="PF21188">
    <property type="entry name" value="BRR2_plug"/>
    <property type="match status" value="1"/>
</dbReference>
<dbReference type="SUPFAM" id="SSF81296">
    <property type="entry name" value="E set domains"/>
    <property type="match status" value="1"/>
</dbReference>
<dbReference type="Pfam" id="PF02889">
    <property type="entry name" value="Sec63"/>
    <property type="match status" value="2"/>
</dbReference>
<dbReference type="SUPFAM" id="SSF52540">
    <property type="entry name" value="P-loop containing nucleoside triphosphate hydrolases"/>
    <property type="match status" value="4"/>
</dbReference>
<dbReference type="InterPro" id="IPR027417">
    <property type="entry name" value="P-loop_NTPase"/>
</dbReference>
<keyword evidence="4" id="KW-0507">mRNA processing</keyword>
<dbReference type="InterPro" id="IPR036390">
    <property type="entry name" value="WH_DNA-bd_sf"/>
</dbReference>
<dbReference type="FunFam" id="2.60.40.150:FF:000552">
    <property type="entry name" value="Paired amphipathic helix SIN3-like protein"/>
    <property type="match status" value="1"/>
</dbReference>
<feature type="compositionally biased region" description="Acidic residues" evidence="18">
    <location>
        <begin position="208"/>
        <end position="217"/>
    </location>
</feature>
<dbReference type="FunFam" id="1.10.150.20:FF:000004">
    <property type="entry name" value="U5 small nuclear ribonucleoprotein helicase"/>
    <property type="match status" value="1"/>
</dbReference>
<accession>A0A3P8YSL3</accession>
<dbReference type="Pfam" id="PF18149">
    <property type="entry name" value="Helicase_PWI"/>
    <property type="match status" value="1"/>
</dbReference>
<dbReference type="Gene3D" id="2.60.40.150">
    <property type="entry name" value="C2 domain"/>
    <property type="match status" value="2"/>
</dbReference>
<dbReference type="PROSITE" id="PS51192">
    <property type="entry name" value="HELICASE_ATP_BIND_1"/>
    <property type="match status" value="2"/>
</dbReference>
<dbReference type="FunFam" id="1.10.3380.10:FF:000001">
    <property type="entry name" value="U5 small nuclear ribonucleoprotein helicase"/>
    <property type="match status" value="1"/>
</dbReference>
<dbReference type="Pfam" id="PF00271">
    <property type="entry name" value="Helicase_C"/>
    <property type="match status" value="1"/>
</dbReference>
<feature type="compositionally biased region" description="Basic and acidic residues" evidence="18">
    <location>
        <begin position="48"/>
        <end position="80"/>
    </location>
</feature>
<dbReference type="OrthoDB" id="5575at2759"/>
<feature type="region of interest" description="Disordered" evidence="18">
    <location>
        <begin position="47"/>
        <end position="80"/>
    </location>
</feature>
<dbReference type="GO" id="GO:0003678">
    <property type="term" value="F:DNA helicase activity"/>
    <property type="evidence" value="ECO:0007669"/>
    <property type="project" value="TreeGrafter"/>
</dbReference>
<dbReference type="Proteomes" id="UP000265140">
    <property type="component" value="Chromosome 13"/>
</dbReference>
<dbReference type="GO" id="GO:0000398">
    <property type="term" value="P:mRNA splicing, via spliceosome"/>
    <property type="evidence" value="ECO:0007669"/>
    <property type="project" value="UniProtKB-ARBA"/>
</dbReference>
<dbReference type="Gene3D" id="1.10.10.10">
    <property type="entry name" value="Winged helix-like DNA-binding domain superfamily/Winged helix DNA-binding domain"/>
    <property type="match status" value="2"/>
</dbReference>
<dbReference type="InterPro" id="IPR035892">
    <property type="entry name" value="C2_domain_sf"/>
</dbReference>
<keyword evidence="6" id="KW-0677">Repeat</keyword>
<evidence type="ECO:0000256" key="9">
    <source>
        <dbReference type="ARBA" id="ARBA00022806"/>
    </source>
</evidence>
<evidence type="ECO:0000256" key="14">
    <source>
        <dbReference type="ARBA" id="ARBA00047984"/>
    </source>
</evidence>
<dbReference type="CDD" id="cd18795">
    <property type="entry name" value="SF2_C_Ski2"/>
    <property type="match status" value="2"/>
</dbReference>
<feature type="domain" description="Helicase ATP-binding" evidence="19">
    <location>
        <begin position="489"/>
        <end position="672"/>
    </location>
</feature>
<organism evidence="21 22">
    <name type="scientific">Esox lucius</name>
    <name type="common">Northern pike</name>
    <dbReference type="NCBI Taxonomy" id="8010"/>
    <lineage>
        <taxon>Eukaryota</taxon>
        <taxon>Metazoa</taxon>
        <taxon>Chordata</taxon>
        <taxon>Craniata</taxon>
        <taxon>Vertebrata</taxon>
        <taxon>Euteleostomi</taxon>
        <taxon>Actinopterygii</taxon>
        <taxon>Neopterygii</taxon>
        <taxon>Teleostei</taxon>
        <taxon>Protacanthopterygii</taxon>
        <taxon>Esociformes</taxon>
        <taxon>Esocidae</taxon>
        <taxon>Esox</taxon>
    </lineage>
</organism>
<dbReference type="FunFam" id="3.40.50.300:FF:000368">
    <property type="entry name" value="U5 small nuclear ribonucleoprotein 200 kDa helicase"/>
    <property type="match status" value="1"/>
</dbReference>
<feature type="domain" description="Helicase C-terminal" evidence="20">
    <location>
        <begin position="683"/>
        <end position="915"/>
    </location>
</feature>
<dbReference type="GO" id="GO:0000712">
    <property type="term" value="P:resolution of meiotic recombination intermediates"/>
    <property type="evidence" value="ECO:0007669"/>
    <property type="project" value="TreeGrafter"/>
</dbReference>
<keyword evidence="9" id="KW-0347">Helicase</keyword>
<keyword evidence="12" id="KW-0539">Nucleus</keyword>
<dbReference type="FunCoup" id="A0A3P8YSL3">
    <property type="interactions" value="2065"/>
</dbReference>
<dbReference type="Pfam" id="PF00270">
    <property type="entry name" value="DEAD"/>
    <property type="match status" value="2"/>
</dbReference>
<dbReference type="PANTHER" id="PTHR47961">
    <property type="entry name" value="DNA POLYMERASE THETA, PUTATIVE (AFU_ORTHOLOGUE AFUA_1G05260)-RELATED"/>
    <property type="match status" value="1"/>
</dbReference>
<dbReference type="Ensembl" id="ENSELUT00000041066.3">
    <property type="protein sequence ID" value="ENSELUP00000019584.2"/>
    <property type="gene ID" value="ENSELUG00000018948.3"/>
</dbReference>
<dbReference type="Gene3D" id="1.10.3380.10">
    <property type="entry name" value="Sec63 N-terminal domain-like domain"/>
    <property type="match status" value="2"/>
</dbReference>
<dbReference type="FunFam" id="1.10.3380.10:FF:000004">
    <property type="entry name" value="U5 small nuclear ribonucleoprotein 200 kDa helicase"/>
    <property type="match status" value="1"/>
</dbReference>
<reference evidence="22" key="1">
    <citation type="journal article" date="2014" name="PLoS ONE">
        <title>The genome and linkage map of the northern pike (Esox lucius): conserved synteny revealed between the salmonid sister group and the Neoteleostei.</title>
        <authorList>
            <person name="Rondeau E.B."/>
            <person name="Minkley D.R."/>
            <person name="Leong J.S."/>
            <person name="Messmer A.M."/>
            <person name="Jantzen J.R."/>
            <person name="von Schalburg K.R."/>
            <person name="Lemon C."/>
            <person name="Bird N.H."/>
            <person name="Koop B.F."/>
        </authorList>
    </citation>
    <scope>NUCLEOTIDE SEQUENCE</scope>
</reference>
<dbReference type="STRING" id="8010.ENSELUP00000019584"/>
<dbReference type="CDD" id="cd18021">
    <property type="entry name" value="DEXHc_Brr2_2"/>
    <property type="match status" value="1"/>
</dbReference>
<dbReference type="InterPro" id="IPR048863">
    <property type="entry name" value="BRR2_plug"/>
</dbReference>
<dbReference type="InterPro" id="IPR057842">
    <property type="entry name" value="WH_MER3"/>
</dbReference>
<proteinExistence type="inferred from homology"/>
<evidence type="ECO:0000256" key="6">
    <source>
        <dbReference type="ARBA" id="ARBA00022737"/>
    </source>
</evidence>
<evidence type="ECO:0000256" key="5">
    <source>
        <dbReference type="ARBA" id="ARBA00022728"/>
    </source>
</evidence>
<dbReference type="SUPFAM" id="SSF158702">
    <property type="entry name" value="Sec63 N-terminal domain-like"/>
    <property type="match status" value="2"/>
</dbReference>
<dbReference type="PANTHER" id="PTHR47961:SF4">
    <property type="entry name" value="ACTIVATING SIGNAL COINTEGRATOR 1 COMPLEX SUBUNIT 3"/>
    <property type="match status" value="1"/>
</dbReference>
<dbReference type="FunFam" id="1.10.10.10:FF:000024">
    <property type="entry name" value="U5 small nuclear ribonucleoprotein helicase"/>
    <property type="match status" value="1"/>
</dbReference>
<name>A0A3P8YSL3_ESOLU</name>
<dbReference type="GO" id="GO:0005524">
    <property type="term" value="F:ATP binding"/>
    <property type="evidence" value="ECO:0007669"/>
    <property type="project" value="UniProtKB-KW"/>
</dbReference>
<dbReference type="SUPFAM" id="SSF46785">
    <property type="entry name" value="Winged helix' DNA-binding domain"/>
    <property type="match status" value="2"/>
</dbReference>
<keyword evidence="7" id="KW-0547">Nucleotide-binding</keyword>
<sequence>MADVTARSLQYEYKANSNLVLQADRSLIDRTRRDEPTGEVLSLVGKLEGTKMGDKSQRTKPSMLEERRAKRRKRDEDRHDMNKMKGFTLLSEGIDEMVGIVYKPKTKETRETYEVLLSFIQAALGDQPRDILCGAADEVLAVLKNDKMRDKERRREVEQLLGPADDTRYHVLVNLGKKISDYGGDKELQNMDDNIDETYGVNVQFESDEEEGDEDQFGEVRDNGSDEESEGDEADLGCTLTANLGATGDVMTAKKKELHPRDIDAFWLQRQLSRFYDDAIISQKKADEVLEILKTASDDRECENQLVLLLGFNTFDFIKILRQHRRMIQYCTMLASAQSEAEKEKIIGKMEADPDLSKVLYQLQETEKEDIIREERSRRERVRKSRVDNDLESMDVDHGESMTPKQLLDLEDLAFTQGSHFMANKRCQLPDGSFRKQRKGYEEVHVPALKPKPFSDDEVLVPIEKLPKYAQAGFEGFKTLNRIQSKLFKTAMETDENLLVCAPTGAGKTNVALMAMLREIGKHINLDGTINLDDFKIIYVAPMRSLVQEMVGSFSKRLASYGITVSELTGDHQLCKEEINATQIIVCTPEKWDIITRKGGERTYTQLVRLIIIDEIHLLHDDRGPVLESLVARTIRNVELTQEDVRLLGLSATLPNYEDVATCLRVDPAKGLFYFDNSFRPVPLEQTYVGITEKKAIKRFQIMNEIVYEKIMEHAGKNQVLVFVHSRKETGKTARAIRDMCLEKDTLGLFLREGSASTEVLRTENLELKDLLPYGFAIHHAGMTRVDRTLVEDLFADRHIQVLVSTATLAWGVNLPAHTVIIKGTQVYSPEKGRWTELGALDILQMLGRAGRPQYDTKGEGILITSHGELQYYLSLLNQQLPIESQMVSKLPDMLNAEIVLGNVQNTKDAVNWLGYTYLYVRMLRNPTLYGVSHDDRSSDPLLERRRMDLIHTAANVLDKNSLVKYDKRTGAFQVTDLGRIASHFYITHDSIQTYNQLLKPTLSEIELFRVFSLSSEFRNITVREVCSTLEHYSIPKGHILCLINVLLQAYISQLKLEGFALMADMVYVTQSAGRLMRAIFEIVLSRGWAQLTDKTINLCKMIDKRMWQSMSPLRQFRKLPEEVIKKIEKKNFPFERLYDLNHNEIGELIRMPKMGKTIHKYVHQFPKLDLAVHLQPITRSTLKVELTITPDFQWDDKVHGSSEAFWILVEDVDSEVILHHEYFLLKAKYAQDEHLVTFFVPVFEPLPPQYFIRVASDRWLSCETQLPVSFRHLILPEKYPPPTELLDLQPLPVTALRNAAFETLYQNKFPFFNPIQTQVFNAVYNSDDNVFVGAPTGSGKTICAEFAILRMLLHNAEGRCVYITPMECFQLIILPLNERQYKFQDALNKKVVLLTGETSTDLKLLGKGDIIVSTPDKWDILSRRWKQRKNVQNVSLFIVDETHLIGGENGPVLEVICSRMRYISSQIERPIRIVALSSSLSNAKDVAHWLGCSTTATFNFHPNVRPVPLELHIQGFNVSHTQTRLLSMAKPVYHAIMKHSPSKPAVVFVPSRRQTRLTAIDILTFCAADVKDLAPFLEKVMDGTLKETLANGVGYLHEGLSTTERRIVEQLFNSGAVQVVVASRSLCWGTNISAHLVVVMDTQYYNGKIHAYVDYPIYDVLQMVGKANRPLQDDEGRCVIMCQGSKKDFFKKFLYEPLPVESHLDHCMHDHFNAEIVTKTVENKQDAVDYLTWTFLYRRMTQNPNYYNLQGMSHRHLSDHLSELVENTLHDLEQSKCISIEDEMDVAPLNLGMIAAYYYINYTTIELFSMSLNAKTKIRGLIEIISNAAEYKNIPIRHHEDNLLRQLAQKVPHKLNNPKFNDPHVKTNLLLQAHLSRMQLSAELQSDTEEILSKAVRLIQACVDVLSSNGWLSPALAAMELAQMVTQAMWSKDSYLKQLPYFTSEHIKRCTDKVKRPPLLFNASIYWTKDLAWVSYQVYLVWEFIKREEGWWVVIGDPKSNSLISIKRLTLQQKVKLDFVAPVLGVHNYTLYFMSDAYMGCDQEYKFSVDVKEADSDGDSDSD</sequence>
<keyword evidence="5" id="KW-0747">Spliceosome</keyword>
<dbReference type="SMART" id="SM00487">
    <property type="entry name" value="DEXDc"/>
    <property type="match status" value="2"/>
</dbReference>
<comment type="catalytic activity">
    <reaction evidence="14">
        <text>ATP + H2O = ADP + phosphate + H(+)</text>
        <dbReference type="Rhea" id="RHEA:13065"/>
        <dbReference type="ChEBI" id="CHEBI:15377"/>
        <dbReference type="ChEBI" id="CHEBI:15378"/>
        <dbReference type="ChEBI" id="CHEBI:30616"/>
        <dbReference type="ChEBI" id="CHEBI:43474"/>
        <dbReference type="ChEBI" id="CHEBI:456216"/>
        <dbReference type="EC" id="3.6.4.13"/>
    </reaction>
</comment>
<evidence type="ECO:0000313" key="22">
    <source>
        <dbReference type="Proteomes" id="UP000265140"/>
    </source>
</evidence>
<dbReference type="Gene3D" id="3.40.50.300">
    <property type="entry name" value="P-loop containing nucleotide triphosphate hydrolases"/>
    <property type="match status" value="4"/>
</dbReference>
<dbReference type="FunFam" id="1.10.10.10:FF:000012">
    <property type="entry name" value="U5 small nuclear ribonucleoprotein helicase"/>
    <property type="match status" value="1"/>
</dbReference>
<feature type="compositionally biased region" description="Acidic residues" evidence="18">
    <location>
        <begin position="225"/>
        <end position="235"/>
    </location>
</feature>
<dbReference type="GO" id="GO:0005681">
    <property type="term" value="C:spliceosomal complex"/>
    <property type="evidence" value="ECO:0007669"/>
    <property type="project" value="UniProtKB-KW"/>
</dbReference>
<dbReference type="PROSITE" id="PS51194">
    <property type="entry name" value="HELICASE_CTER"/>
    <property type="match status" value="2"/>
</dbReference>